<dbReference type="Proteomes" id="UP000269001">
    <property type="component" value="Unassembled WGS sequence"/>
</dbReference>
<protein>
    <submittedName>
        <fullName evidence="6">TetR/AcrR family transcriptional regulator</fullName>
    </submittedName>
</protein>
<keyword evidence="1" id="KW-0805">Transcription regulation</keyword>
<gene>
    <name evidence="6" type="ORF">D7V21_14965</name>
</gene>
<dbReference type="RefSeq" id="WP_120371249.1">
    <property type="nucleotide sequence ID" value="NZ_BKYM01000001.1"/>
</dbReference>
<feature type="domain" description="HTH tetR-type" evidence="5">
    <location>
        <begin position="11"/>
        <end position="71"/>
    </location>
</feature>
<dbReference type="FunFam" id="1.10.10.60:FF:000141">
    <property type="entry name" value="TetR family transcriptional regulator"/>
    <property type="match status" value="1"/>
</dbReference>
<feature type="DNA-binding region" description="H-T-H motif" evidence="4">
    <location>
        <begin position="34"/>
        <end position="53"/>
    </location>
</feature>
<dbReference type="GO" id="GO:0003700">
    <property type="term" value="F:DNA-binding transcription factor activity"/>
    <property type="evidence" value="ECO:0007669"/>
    <property type="project" value="TreeGrafter"/>
</dbReference>
<name>A0A3A8EM09_9GAMM</name>
<dbReference type="PRINTS" id="PR00455">
    <property type="entry name" value="HTHTETR"/>
</dbReference>
<accession>A0A3A8EM09</accession>
<keyword evidence="3" id="KW-0804">Transcription</keyword>
<keyword evidence="7" id="KW-1185">Reference proteome</keyword>
<evidence type="ECO:0000256" key="1">
    <source>
        <dbReference type="ARBA" id="ARBA00023015"/>
    </source>
</evidence>
<dbReference type="AlphaFoldDB" id="A0A3A8EM09"/>
<keyword evidence="2 4" id="KW-0238">DNA-binding</keyword>
<dbReference type="InterPro" id="IPR001647">
    <property type="entry name" value="HTH_TetR"/>
</dbReference>
<reference evidence="6 7" key="1">
    <citation type="submission" date="2018-09" db="EMBL/GenBank/DDBJ databases">
        <title>The draft genome of Acinetobacter spp. strains.</title>
        <authorList>
            <person name="Qin J."/>
            <person name="Feng Y."/>
            <person name="Zong Z."/>
        </authorList>
    </citation>
    <scope>NUCLEOTIDE SEQUENCE [LARGE SCALE GENOMIC DNA]</scope>
    <source>
        <strain evidence="6 7">WCHAc060096</strain>
    </source>
</reference>
<evidence type="ECO:0000313" key="6">
    <source>
        <dbReference type="EMBL" id="RKG30994.1"/>
    </source>
</evidence>
<dbReference type="Pfam" id="PF00440">
    <property type="entry name" value="TetR_N"/>
    <property type="match status" value="1"/>
</dbReference>
<dbReference type="EMBL" id="RAXU01000025">
    <property type="protein sequence ID" value="RKG30994.1"/>
    <property type="molecule type" value="Genomic_DNA"/>
</dbReference>
<sequence>MQNTIGRPKDLEKRARILEAAKALFLKLGYHGSSMNQIAKDAGVTKLTVYNHFQDKESLFTCAIQETCTECISEQQFCLTSQSQFQAVFFDACECALKMIYLPEAIKLEHVLLELAAEKSPLAQHFFEASHQPLCDALCEFFTQAASLKFIRQDDPLKQTELTLSLLLGIRHHQVLLGITEVPSNEEICNIVSDAIEIFMLKYRV</sequence>
<dbReference type="PANTHER" id="PTHR30055">
    <property type="entry name" value="HTH-TYPE TRANSCRIPTIONAL REGULATOR RUTR"/>
    <property type="match status" value="1"/>
</dbReference>
<organism evidence="6 7">
    <name type="scientific">Acinetobacter guerrae</name>
    <dbReference type="NCBI Taxonomy" id="1843371"/>
    <lineage>
        <taxon>Bacteria</taxon>
        <taxon>Pseudomonadati</taxon>
        <taxon>Pseudomonadota</taxon>
        <taxon>Gammaproteobacteria</taxon>
        <taxon>Moraxellales</taxon>
        <taxon>Moraxellaceae</taxon>
        <taxon>Acinetobacter</taxon>
    </lineage>
</organism>
<evidence type="ECO:0000313" key="7">
    <source>
        <dbReference type="Proteomes" id="UP000269001"/>
    </source>
</evidence>
<dbReference type="InterPro" id="IPR050109">
    <property type="entry name" value="HTH-type_TetR-like_transc_reg"/>
</dbReference>
<dbReference type="InterPro" id="IPR009057">
    <property type="entry name" value="Homeodomain-like_sf"/>
</dbReference>
<dbReference type="PANTHER" id="PTHR30055:SF146">
    <property type="entry name" value="HTH-TYPE TRANSCRIPTIONAL DUAL REGULATOR CECR"/>
    <property type="match status" value="1"/>
</dbReference>
<dbReference type="PROSITE" id="PS50977">
    <property type="entry name" value="HTH_TETR_2"/>
    <property type="match status" value="1"/>
</dbReference>
<dbReference type="GO" id="GO:0000976">
    <property type="term" value="F:transcription cis-regulatory region binding"/>
    <property type="evidence" value="ECO:0007669"/>
    <property type="project" value="TreeGrafter"/>
</dbReference>
<evidence type="ECO:0000256" key="2">
    <source>
        <dbReference type="ARBA" id="ARBA00023125"/>
    </source>
</evidence>
<comment type="caution">
    <text evidence="6">The sequence shown here is derived from an EMBL/GenBank/DDBJ whole genome shotgun (WGS) entry which is preliminary data.</text>
</comment>
<dbReference type="InterPro" id="IPR039536">
    <property type="entry name" value="TetR_C_Proteobacteria"/>
</dbReference>
<dbReference type="SUPFAM" id="SSF46689">
    <property type="entry name" value="Homeodomain-like"/>
    <property type="match status" value="1"/>
</dbReference>
<evidence type="ECO:0000259" key="5">
    <source>
        <dbReference type="PROSITE" id="PS50977"/>
    </source>
</evidence>
<dbReference type="Gene3D" id="1.10.357.10">
    <property type="entry name" value="Tetracycline Repressor, domain 2"/>
    <property type="match status" value="1"/>
</dbReference>
<proteinExistence type="predicted"/>
<evidence type="ECO:0000256" key="3">
    <source>
        <dbReference type="ARBA" id="ARBA00023163"/>
    </source>
</evidence>
<evidence type="ECO:0000256" key="4">
    <source>
        <dbReference type="PROSITE-ProRule" id="PRU00335"/>
    </source>
</evidence>
<dbReference type="Pfam" id="PF14246">
    <property type="entry name" value="TetR_C_7"/>
    <property type="match status" value="1"/>
</dbReference>